<dbReference type="InterPro" id="IPR036388">
    <property type="entry name" value="WH-like_DNA-bd_sf"/>
</dbReference>
<evidence type="ECO:0000313" key="2">
    <source>
        <dbReference type="EMBL" id="MSS45428.1"/>
    </source>
</evidence>
<name>A0A7K0J6P8_9ACTN</name>
<dbReference type="PANTHER" id="PTHR33164">
    <property type="entry name" value="TRANSCRIPTIONAL REGULATOR, MARR FAMILY"/>
    <property type="match status" value="1"/>
</dbReference>
<evidence type="ECO:0000259" key="1">
    <source>
        <dbReference type="PROSITE" id="PS50995"/>
    </source>
</evidence>
<dbReference type="PROSITE" id="PS50995">
    <property type="entry name" value="HTH_MARR_2"/>
    <property type="match status" value="1"/>
</dbReference>
<protein>
    <submittedName>
        <fullName evidence="2">MarR family transcriptional regulator</fullName>
    </submittedName>
</protein>
<dbReference type="InterPro" id="IPR039422">
    <property type="entry name" value="MarR/SlyA-like"/>
</dbReference>
<reference evidence="2 3" key="1">
    <citation type="submission" date="2019-08" db="EMBL/GenBank/DDBJ databases">
        <title>In-depth cultivation of the pig gut microbiome towards novel bacterial diversity and tailored functional studies.</title>
        <authorList>
            <person name="Wylensek D."/>
            <person name="Hitch T.C.A."/>
            <person name="Clavel T."/>
        </authorList>
    </citation>
    <scope>NUCLEOTIDE SEQUENCE [LARGE SCALE GENOMIC DNA]</scope>
    <source>
        <strain evidence="2 3">WCA-380-WT-3A</strain>
    </source>
</reference>
<dbReference type="InterPro" id="IPR000835">
    <property type="entry name" value="HTH_MarR-typ"/>
</dbReference>
<dbReference type="InterPro" id="IPR036390">
    <property type="entry name" value="WH_DNA-bd_sf"/>
</dbReference>
<dbReference type="PANTHER" id="PTHR33164:SF43">
    <property type="entry name" value="HTH-TYPE TRANSCRIPTIONAL REPRESSOR YETL"/>
    <property type="match status" value="1"/>
</dbReference>
<dbReference type="RefSeq" id="WP_326833440.1">
    <property type="nucleotide sequence ID" value="NZ_VUMG01000002.1"/>
</dbReference>
<dbReference type="SUPFAM" id="SSF46785">
    <property type="entry name" value="Winged helix' DNA-binding domain"/>
    <property type="match status" value="1"/>
</dbReference>
<organism evidence="2 3">
    <name type="scientific">Cutibacterium porci</name>
    <dbReference type="NCBI Taxonomy" id="2605781"/>
    <lineage>
        <taxon>Bacteria</taxon>
        <taxon>Bacillati</taxon>
        <taxon>Actinomycetota</taxon>
        <taxon>Actinomycetes</taxon>
        <taxon>Propionibacteriales</taxon>
        <taxon>Propionibacteriaceae</taxon>
        <taxon>Cutibacterium</taxon>
    </lineage>
</organism>
<dbReference type="GO" id="GO:0003700">
    <property type="term" value="F:DNA-binding transcription factor activity"/>
    <property type="evidence" value="ECO:0007669"/>
    <property type="project" value="InterPro"/>
</dbReference>
<proteinExistence type="predicted"/>
<feature type="domain" description="HTH marR-type" evidence="1">
    <location>
        <begin position="1"/>
        <end position="103"/>
    </location>
</feature>
<keyword evidence="3" id="KW-1185">Reference proteome</keyword>
<sequence length="118" mass="13168">MTWRVLHTLEARGAISTGSLSRIEGTRPTATTDLVERLEREGLVARRRDPRDARSRLVEITDAGREYCRNCEQSVGESVVPALNGLSNRDRDVLVMALPALRRAVEVLSKDGEKPTRN</sequence>
<dbReference type="GO" id="GO:0006950">
    <property type="term" value="P:response to stress"/>
    <property type="evidence" value="ECO:0007669"/>
    <property type="project" value="TreeGrafter"/>
</dbReference>
<accession>A0A7K0J6P8</accession>
<comment type="caution">
    <text evidence="2">The sequence shown here is derived from an EMBL/GenBank/DDBJ whole genome shotgun (WGS) entry which is preliminary data.</text>
</comment>
<dbReference type="SMART" id="SM00347">
    <property type="entry name" value="HTH_MARR"/>
    <property type="match status" value="1"/>
</dbReference>
<dbReference type="PRINTS" id="PR00598">
    <property type="entry name" value="HTHMARR"/>
</dbReference>
<evidence type="ECO:0000313" key="3">
    <source>
        <dbReference type="Proteomes" id="UP000466104"/>
    </source>
</evidence>
<dbReference type="Gene3D" id="1.10.10.10">
    <property type="entry name" value="Winged helix-like DNA-binding domain superfamily/Winged helix DNA-binding domain"/>
    <property type="match status" value="1"/>
</dbReference>
<dbReference type="AlphaFoldDB" id="A0A7K0J6P8"/>
<dbReference type="Proteomes" id="UP000466104">
    <property type="component" value="Unassembled WGS sequence"/>
</dbReference>
<dbReference type="Pfam" id="PF01047">
    <property type="entry name" value="MarR"/>
    <property type="match status" value="1"/>
</dbReference>
<dbReference type="EMBL" id="VUMG01000002">
    <property type="protein sequence ID" value="MSS45428.1"/>
    <property type="molecule type" value="Genomic_DNA"/>
</dbReference>
<gene>
    <name evidence="2" type="ORF">FYJ43_05115</name>
</gene>